<evidence type="ECO:0000256" key="3">
    <source>
        <dbReference type="ARBA" id="ARBA00022475"/>
    </source>
</evidence>
<dbReference type="PRINTS" id="PR01410">
    <property type="entry name" value="CCBIOGENESIS"/>
</dbReference>
<feature type="transmembrane region" description="Helical" evidence="10">
    <location>
        <begin position="237"/>
        <end position="259"/>
    </location>
</feature>
<feature type="transmembrane region" description="Helical" evidence="10">
    <location>
        <begin position="313"/>
        <end position="332"/>
    </location>
</feature>
<keyword evidence="14" id="KW-1185">Reference proteome</keyword>
<keyword evidence="6" id="KW-0201">Cytochrome c-type biogenesis</keyword>
<organism evidence="13 14">
    <name type="scientific">Ferrimonas aestuarii</name>
    <dbReference type="NCBI Taxonomy" id="2569539"/>
    <lineage>
        <taxon>Bacteria</taxon>
        <taxon>Pseudomonadati</taxon>
        <taxon>Pseudomonadota</taxon>
        <taxon>Gammaproteobacteria</taxon>
        <taxon>Alteromonadales</taxon>
        <taxon>Ferrimonadaceae</taxon>
        <taxon>Ferrimonas</taxon>
    </lineage>
</organism>
<dbReference type="InterPro" id="IPR003567">
    <property type="entry name" value="Cyt_c_biogenesis"/>
</dbReference>
<evidence type="ECO:0000256" key="5">
    <source>
        <dbReference type="ARBA" id="ARBA00022692"/>
    </source>
</evidence>
<dbReference type="AlphaFoldDB" id="A0A4U1BG38"/>
<evidence type="ECO:0000256" key="8">
    <source>
        <dbReference type="ARBA" id="ARBA00023136"/>
    </source>
</evidence>
<keyword evidence="13" id="KW-0456">Lyase</keyword>
<dbReference type="GO" id="GO:0005886">
    <property type="term" value="C:plasma membrane"/>
    <property type="evidence" value="ECO:0007669"/>
    <property type="project" value="UniProtKB-SubCell"/>
</dbReference>
<evidence type="ECO:0000313" key="13">
    <source>
        <dbReference type="EMBL" id="TKB50148.1"/>
    </source>
</evidence>
<feature type="transmembrane region" description="Helical" evidence="10">
    <location>
        <begin position="446"/>
        <end position="464"/>
    </location>
</feature>
<comment type="function">
    <text evidence="9">Required for the biogenesis of c-type cytochromes. Possible subunit of a heme lyase.</text>
</comment>
<feature type="transmembrane region" description="Helical" evidence="10">
    <location>
        <begin position="271"/>
        <end position="293"/>
    </location>
</feature>
<dbReference type="GO" id="GO:0020037">
    <property type="term" value="F:heme binding"/>
    <property type="evidence" value="ECO:0007669"/>
    <property type="project" value="InterPro"/>
</dbReference>
<keyword evidence="4" id="KW-0997">Cell inner membrane</keyword>
<proteinExistence type="inferred from homology"/>
<evidence type="ECO:0000256" key="10">
    <source>
        <dbReference type="SAM" id="Phobius"/>
    </source>
</evidence>
<feature type="transmembrane region" description="Helical" evidence="10">
    <location>
        <begin position="177"/>
        <end position="199"/>
    </location>
</feature>
<feature type="transmembrane region" description="Helical" evidence="10">
    <location>
        <begin position="211"/>
        <end position="231"/>
    </location>
</feature>
<feature type="transmembrane region" description="Helical" evidence="10">
    <location>
        <begin position="129"/>
        <end position="148"/>
    </location>
</feature>
<dbReference type="InterPro" id="IPR032523">
    <property type="entry name" value="CcmF_C"/>
</dbReference>
<dbReference type="PANTHER" id="PTHR43653">
    <property type="entry name" value="CYTOCHROME C ASSEMBLY PROTEIN-RELATED"/>
    <property type="match status" value="1"/>
</dbReference>
<evidence type="ECO:0000313" key="14">
    <source>
        <dbReference type="Proteomes" id="UP000305675"/>
    </source>
</evidence>
<dbReference type="GO" id="GO:0016829">
    <property type="term" value="F:lyase activity"/>
    <property type="evidence" value="ECO:0007669"/>
    <property type="project" value="UniProtKB-KW"/>
</dbReference>
<protein>
    <submittedName>
        <fullName evidence="13">Heme lyase NrfEFG subunit NrfE</fullName>
    </submittedName>
</protein>
<gene>
    <name evidence="13" type="primary">nrfE</name>
    <name evidence="13" type="ORF">FCL42_19215</name>
</gene>
<evidence type="ECO:0000256" key="6">
    <source>
        <dbReference type="ARBA" id="ARBA00022748"/>
    </source>
</evidence>
<dbReference type="InterPro" id="IPR002541">
    <property type="entry name" value="Cyt_c_assembly"/>
</dbReference>
<feature type="transmembrane region" description="Helical" evidence="10">
    <location>
        <begin position="84"/>
        <end position="108"/>
    </location>
</feature>
<reference evidence="13 14" key="1">
    <citation type="submission" date="2019-04" db="EMBL/GenBank/DDBJ databases">
        <authorList>
            <person name="Hwang J.C."/>
        </authorList>
    </citation>
    <scope>NUCLEOTIDE SEQUENCE [LARGE SCALE GENOMIC DNA]</scope>
    <source>
        <strain evidence="13 14">IMCC35002</strain>
    </source>
</reference>
<feature type="transmembrane region" description="Helical" evidence="10">
    <location>
        <begin position="12"/>
        <end position="32"/>
    </location>
</feature>
<dbReference type="RefSeq" id="WP_136865054.1">
    <property type="nucleotide sequence ID" value="NZ_SWCJ01000022.1"/>
</dbReference>
<dbReference type="GO" id="GO:0017004">
    <property type="term" value="P:cytochrome complex assembly"/>
    <property type="evidence" value="ECO:0007669"/>
    <property type="project" value="UniProtKB-KW"/>
</dbReference>
<feature type="domain" description="Cytochrome c assembly protein" evidence="11">
    <location>
        <begin position="92"/>
        <end position="296"/>
    </location>
</feature>
<dbReference type="InterPro" id="IPR003568">
    <property type="entry name" value="Cyt_c_biogenesis_CcmF"/>
</dbReference>
<feature type="transmembrane region" description="Helical" evidence="10">
    <location>
        <begin position="600"/>
        <end position="620"/>
    </location>
</feature>
<keyword evidence="8 10" id="KW-0472">Membrane</keyword>
<dbReference type="OrthoDB" id="9761451at2"/>
<dbReference type="PANTHER" id="PTHR43653:SF1">
    <property type="entry name" value="CYTOCHROME C-TYPE BIOGENESIS PROTEIN CCMF"/>
    <property type="match status" value="1"/>
</dbReference>
<sequence>MTRPTVIPEIGHYSLILCTVISLFSAISLLIPDRNGYGFYLSKQLTRLSLSLALVSIAALLISFLNNDFSVAYVAHNSNTSLAWYFKVAALWGGHQGSILFWSSGLLLATASIGARGKSTQFLSQTRGLMALLSFGFLLFILLTSNPFDRLLPEVPIEGRDLNPMLQSIGLILHPPLIFFGYVGLSVLFCGALTVLINPTRSIHWQWFRHWNLLAWVSLTLGNLFGAWWAYNELGWGGWWFWDPVENASFIPWLISTALMHSLQLNQSKGALTLTSIMLALAGLSVSLVGTFMVRSGIIQSVHAFAAAPDKGVGILLLLVATLMPALGLLAWRTPQLPKAIPLPLLSRGYLVMISVALLTIAAFSVMLGTCYPFIFKGLGLGSISVGAPYFNTIFIPIVTVCVLILGWVSLSKTQQRSVAGIAILALALFSATLACFWQPTDRPEWLFQGVFSFVWLSGCLTLASTSIAKQQKPWLAIAAHGSLAIFILGATVLSHFEQSAMVKMGPGKGRELAGYTAIYEQTNQLSLNSYHSQQAQIRIEDADGNQLNLLFPERRTYLDDMAEMTVADVHHSLVSDFYLSMGPKLEQQDYLIRISYKPWVKLLWIGGVLAALFGFLSLFRQSKESK</sequence>
<keyword evidence="7 10" id="KW-1133">Transmembrane helix</keyword>
<dbReference type="Pfam" id="PF16327">
    <property type="entry name" value="CcmF_C"/>
    <property type="match status" value="1"/>
</dbReference>
<feature type="domain" description="Cytochrome c-type biogenesis protein CcmF C-terminal" evidence="12">
    <location>
        <begin position="316"/>
        <end position="620"/>
    </location>
</feature>
<comment type="caution">
    <text evidence="13">The sequence shown here is derived from an EMBL/GenBank/DDBJ whole genome shotgun (WGS) entry which is preliminary data.</text>
</comment>
<dbReference type="EMBL" id="SWCJ01000022">
    <property type="protein sequence ID" value="TKB50148.1"/>
    <property type="molecule type" value="Genomic_DNA"/>
</dbReference>
<evidence type="ECO:0000256" key="7">
    <source>
        <dbReference type="ARBA" id="ARBA00022989"/>
    </source>
</evidence>
<dbReference type="Pfam" id="PF01578">
    <property type="entry name" value="Cytochrom_C_asm"/>
    <property type="match status" value="1"/>
</dbReference>
<comment type="similarity">
    <text evidence="2">Belongs to the CcmF/CycK/Ccl1/NrfE/CcsA family.</text>
</comment>
<evidence type="ECO:0000256" key="9">
    <source>
        <dbReference type="ARBA" id="ARBA00037230"/>
    </source>
</evidence>
<keyword evidence="5 10" id="KW-0812">Transmembrane</keyword>
<evidence type="ECO:0000259" key="12">
    <source>
        <dbReference type="Pfam" id="PF16327"/>
    </source>
</evidence>
<feature type="transmembrane region" description="Helical" evidence="10">
    <location>
        <begin position="390"/>
        <end position="411"/>
    </location>
</feature>
<feature type="transmembrane region" description="Helical" evidence="10">
    <location>
        <begin position="44"/>
        <end position="64"/>
    </location>
</feature>
<evidence type="ECO:0000259" key="11">
    <source>
        <dbReference type="Pfam" id="PF01578"/>
    </source>
</evidence>
<feature type="transmembrane region" description="Helical" evidence="10">
    <location>
        <begin position="476"/>
        <end position="497"/>
    </location>
</feature>
<dbReference type="GO" id="GO:0015232">
    <property type="term" value="F:heme transmembrane transporter activity"/>
    <property type="evidence" value="ECO:0007669"/>
    <property type="project" value="InterPro"/>
</dbReference>
<feature type="transmembrane region" description="Helical" evidence="10">
    <location>
        <begin position="352"/>
        <end position="375"/>
    </location>
</feature>
<evidence type="ECO:0000256" key="2">
    <source>
        <dbReference type="ARBA" id="ARBA00009186"/>
    </source>
</evidence>
<accession>A0A4U1BG38</accession>
<keyword evidence="3" id="KW-1003">Cell membrane</keyword>
<evidence type="ECO:0000256" key="1">
    <source>
        <dbReference type="ARBA" id="ARBA00004429"/>
    </source>
</evidence>
<dbReference type="PRINTS" id="PR01411">
    <property type="entry name" value="CCMFBIOGNSIS"/>
</dbReference>
<feature type="transmembrane region" description="Helical" evidence="10">
    <location>
        <begin position="418"/>
        <end position="440"/>
    </location>
</feature>
<comment type="subcellular location">
    <subcellularLocation>
        <location evidence="1">Cell inner membrane</location>
        <topology evidence="1">Multi-pass membrane protein</topology>
    </subcellularLocation>
</comment>
<name>A0A4U1BG38_9GAMM</name>
<dbReference type="NCBIfam" id="NF007691">
    <property type="entry name" value="PRK10369.1"/>
    <property type="match status" value="1"/>
</dbReference>
<evidence type="ECO:0000256" key="4">
    <source>
        <dbReference type="ARBA" id="ARBA00022519"/>
    </source>
</evidence>
<dbReference type="Proteomes" id="UP000305675">
    <property type="component" value="Unassembled WGS sequence"/>
</dbReference>